<keyword evidence="12" id="KW-1185">Reference proteome</keyword>
<dbReference type="GO" id="GO:0042973">
    <property type="term" value="F:glucan endo-1,3-beta-D-glucosidase activity"/>
    <property type="evidence" value="ECO:0007669"/>
    <property type="project" value="UniProtKB-EC"/>
</dbReference>
<dbReference type="Pfam" id="PF03639">
    <property type="entry name" value="Glyco_hydro_81"/>
    <property type="match status" value="1"/>
</dbReference>
<dbReference type="InterPro" id="IPR040451">
    <property type="entry name" value="GH81_N"/>
</dbReference>
<evidence type="ECO:0000259" key="10">
    <source>
        <dbReference type="Pfam" id="PF03639"/>
    </source>
</evidence>
<feature type="signal peptide" evidence="9">
    <location>
        <begin position="1"/>
        <end position="24"/>
    </location>
</feature>
<dbReference type="GeneID" id="54365496"/>
<evidence type="ECO:0000256" key="4">
    <source>
        <dbReference type="ARBA" id="ARBA00022801"/>
    </source>
</evidence>
<evidence type="ECO:0000256" key="5">
    <source>
        <dbReference type="ARBA" id="ARBA00023277"/>
    </source>
</evidence>
<dbReference type="EC" id="3.2.1.39" evidence="3"/>
<dbReference type="OrthoDB" id="4473401at2759"/>
<dbReference type="Pfam" id="PF17652">
    <property type="entry name" value="Glyco_hydro81C"/>
    <property type="match status" value="1"/>
</dbReference>
<dbReference type="PROSITE" id="PS52008">
    <property type="entry name" value="GH81"/>
    <property type="match status" value="1"/>
</dbReference>
<reference evidence="13" key="1">
    <citation type="submission" date="2020-01" db="EMBL/GenBank/DDBJ databases">
        <authorList>
            <consortium name="DOE Joint Genome Institute"/>
            <person name="Haridas S."/>
            <person name="Albert R."/>
            <person name="Binder M."/>
            <person name="Bloem J."/>
            <person name="Labutti K."/>
            <person name="Salamov A."/>
            <person name="Andreopoulos B."/>
            <person name="Baker S.E."/>
            <person name="Barry K."/>
            <person name="Bills G."/>
            <person name="Bluhm B.H."/>
            <person name="Cannon C."/>
            <person name="Castanera R."/>
            <person name="Culley D.E."/>
            <person name="Daum C."/>
            <person name="Ezra D."/>
            <person name="Gonzalez J.B."/>
            <person name="Henrissat B."/>
            <person name="Kuo A."/>
            <person name="Liang C."/>
            <person name="Lipzen A."/>
            <person name="Lutzoni F."/>
            <person name="Magnuson J."/>
            <person name="Mondo S."/>
            <person name="Nolan M."/>
            <person name="Ohm R."/>
            <person name="Pangilinan J."/>
            <person name="Park H.-J."/>
            <person name="Ramirez L."/>
            <person name="Alfaro M."/>
            <person name="Sun H."/>
            <person name="Tritt A."/>
            <person name="Yoshinaga Y."/>
            <person name="Zwiers L.-H."/>
            <person name="Turgeon B.G."/>
            <person name="Goodwin S.B."/>
            <person name="Spatafora J.W."/>
            <person name="Crous P.W."/>
            <person name="Grigoriev I.V."/>
        </authorList>
    </citation>
    <scope>NUCLEOTIDE SEQUENCE</scope>
    <source>
        <strain evidence="13">CBS 342.82</strain>
    </source>
</reference>
<protein>
    <recommendedName>
        <fullName evidence="3">glucan endo-1,3-beta-D-glucosidase</fullName>
        <ecNumber evidence="3">3.2.1.39</ecNumber>
    </recommendedName>
</protein>
<keyword evidence="7" id="KW-0961">Cell wall biogenesis/degradation</keyword>
<evidence type="ECO:0000256" key="2">
    <source>
        <dbReference type="ARBA" id="ARBA00010730"/>
    </source>
</evidence>
<dbReference type="GO" id="GO:0071555">
    <property type="term" value="P:cell wall organization"/>
    <property type="evidence" value="ECO:0007669"/>
    <property type="project" value="UniProtKB-KW"/>
</dbReference>
<feature type="chain" id="PRO_5026882637" description="glucan endo-1,3-beta-D-glucosidase" evidence="9">
    <location>
        <begin position="25"/>
        <end position="865"/>
    </location>
</feature>
<dbReference type="Proteomes" id="UP000504637">
    <property type="component" value="Unplaced"/>
</dbReference>
<dbReference type="PANTHER" id="PTHR31983">
    <property type="entry name" value="ENDO-1,3(4)-BETA-GLUCANASE 1"/>
    <property type="match status" value="1"/>
</dbReference>
<sequence length="865" mass="93027">MVTTPRMAAVLTVVVGFALQRVVCLEQKHNVVAEQNLVNRGIPQGFSPEYLDEQRLAARQGTLTSTSRPQTFLTASVSVPDSSLTTLSTSAVQTAKETLASLPSGTVVTSLTTSAAQPFPTSTTATRPLRLAAAAADPTTASTVTAITANNIFQPIATDAPPAQIPRRGDHPAPRLNIQRQQYPLQTNKFYANLFVGSQTAPVFTHPYSLTWTNNRTSVVTWGMGVSHIERNQLAAGLANPGYDAGQWAYYINPIGIYSIILSAAELRNGTKLTTDTIDAFSANANLIAAGASLPTITFPLVQGMGFVTGVYRSATPLLQSGVAFQRLTYVGTVLNGATYKYRVLLGNGYTWLIYVSPSNQQYPGNKLTLVNAASIQGPSGFSGTIQIAKIPSTATDSGPESIYDSTAGTYATGATIDGSVNGKTGSYTFSFTKKGITSQPLLMFALPHHRATLASGGLTSLQLMTTTKGMATAVRANSWTLQESNLPIDMSFAPWTPARGSITKVAAAAVSAINAAGYAELQQNISAQANVGSLYYDGKALAKFAAIIYTLNDIAGNTSLALSGLKALQQAFALHVDNKMAWPLAYDTAWGGVVSSATYVTGDAGVDFGNTYYNDHHFHFGYFVYTAAVIGYLDPSWLNAGTNKAWVNTLVRDYANSIKTDLSFPFSRSFDWYHGHSWASGLFEALDGRNQESSSEDTMASYGLKMWGQVIGDINMQARGNLMLAIQARSLQSYYLTTDDNTILPSQFIGNRAAGILFDNKVDHTTYFGDNPEYVQGIHMLPLMPFSAYIRTQTFVKQEWASYFSSKISSIVGGWRGILMANYAIVDAPTVYRFFADARFDSSYLDGGASRTWYLAWSAALGGV</sequence>
<accession>A0A6J3M4Z4</accession>
<keyword evidence="6" id="KW-0326">Glycosidase</keyword>
<proteinExistence type="inferred from homology"/>
<evidence type="ECO:0000256" key="7">
    <source>
        <dbReference type="ARBA" id="ARBA00023316"/>
    </source>
</evidence>
<evidence type="ECO:0000256" key="6">
    <source>
        <dbReference type="ARBA" id="ARBA00023295"/>
    </source>
</evidence>
<dbReference type="GO" id="GO:0000272">
    <property type="term" value="P:polysaccharide catabolic process"/>
    <property type="evidence" value="ECO:0007669"/>
    <property type="project" value="UniProtKB-KW"/>
</dbReference>
<name>A0A6J3M4Z4_9PEZI</name>
<evidence type="ECO:0000256" key="1">
    <source>
        <dbReference type="ARBA" id="ARBA00000382"/>
    </source>
</evidence>
<dbReference type="Gene3D" id="1.10.287.1170">
    <property type="entry name" value="glycoside hydrolase family 81 endo-[beta] glucanase"/>
    <property type="match status" value="1"/>
</dbReference>
<evidence type="ECO:0000313" key="13">
    <source>
        <dbReference type="RefSeq" id="XP_033458993.1"/>
    </source>
</evidence>
<dbReference type="RefSeq" id="XP_033458993.1">
    <property type="nucleotide sequence ID" value="XM_033607697.1"/>
</dbReference>
<keyword evidence="9" id="KW-0732">Signal</keyword>
<keyword evidence="5" id="KW-0119">Carbohydrate metabolism</keyword>
<evidence type="ECO:0000256" key="9">
    <source>
        <dbReference type="SAM" id="SignalP"/>
    </source>
</evidence>
<dbReference type="GO" id="GO:0009986">
    <property type="term" value="C:cell surface"/>
    <property type="evidence" value="ECO:0007669"/>
    <property type="project" value="TreeGrafter"/>
</dbReference>
<evidence type="ECO:0000256" key="3">
    <source>
        <dbReference type="ARBA" id="ARBA00012780"/>
    </source>
</evidence>
<organism evidence="13">
    <name type="scientific">Dissoconium aciculare CBS 342.82</name>
    <dbReference type="NCBI Taxonomy" id="1314786"/>
    <lineage>
        <taxon>Eukaryota</taxon>
        <taxon>Fungi</taxon>
        <taxon>Dikarya</taxon>
        <taxon>Ascomycota</taxon>
        <taxon>Pezizomycotina</taxon>
        <taxon>Dothideomycetes</taxon>
        <taxon>Dothideomycetidae</taxon>
        <taxon>Mycosphaerellales</taxon>
        <taxon>Dissoconiaceae</taxon>
        <taxon>Dissoconium</taxon>
    </lineage>
</organism>
<dbReference type="FunFam" id="2.70.98.30:FF:000006">
    <property type="entry name" value="Endo-1,3-beta-glucanase Engl1"/>
    <property type="match status" value="1"/>
</dbReference>
<gene>
    <name evidence="13" type="ORF">K489DRAFT_410332</name>
</gene>
<comment type="catalytic activity">
    <reaction evidence="1">
        <text>Hydrolysis of (1-&gt;3)-beta-D-glucosidic linkages in (1-&gt;3)-beta-D-glucans.</text>
        <dbReference type="EC" id="3.2.1.39"/>
    </reaction>
</comment>
<dbReference type="InterPro" id="IPR005200">
    <property type="entry name" value="Endo-beta-glucanase"/>
</dbReference>
<keyword evidence="8" id="KW-0624">Polysaccharide degradation</keyword>
<dbReference type="InterPro" id="IPR040720">
    <property type="entry name" value="GH81_C"/>
</dbReference>
<keyword evidence="4 13" id="KW-0378">Hydrolase</keyword>
<dbReference type="GO" id="GO:0052861">
    <property type="term" value="F:endo-1,3(4)-beta-glucanase activity"/>
    <property type="evidence" value="ECO:0007669"/>
    <property type="project" value="InterPro"/>
</dbReference>
<reference evidence="13" key="2">
    <citation type="submission" date="2020-04" db="EMBL/GenBank/DDBJ databases">
        <authorList>
            <consortium name="NCBI Genome Project"/>
        </authorList>
    </citation>
    <scope>NUCLEOTIDE SEQUENCE</scope>
    <source>
        <strain evidence="13">CBS 342.82</strain>
    </source>
</reference>
<reference evidence="13" key="3">
    <citation type="submission" date="2025-08" db="UniProtKB">
        <authorList>
            <consortium name="RefSeq"/>
        </authorList>
    </citation>
    <scope>IDENTIFICATION</scope>
    <source>
        <strain evidence="13">CBS 342.82</strain>
    </source>
</reference>
<dbReference type="Gene3D" id="2.70.98.30">
    <property type="entry name" value="Golgi alpha-mannosidase II, domain 4"/>
    <property type="match status" value="1"/>
</dbReference>
<evidence type="ECO:0000259" key="11">
    <source>
        <dbReference type="Pfam" id="PF17652"/>
    </source>
</evidence>
<evidence type="ECO:0000256" key="8">
    <source>
        <dbReference type="ARBA" id="ARBA00023326"/>
    </source>
</evidence>
<comment type="similarity">
    <text evidence="2">Belongs to the glycosyl hydrolase 81 family.</text>
</comment>
<dbReference type="AlphaFoldDB" id="A0A6J3M4Z4"/>
<feature type="domain" description="Glycosyl hydrolase family 81 N-terminal" evidence="10">
    <location>
        <begin position="171"/>
        <end position="498"/>
    </location>
</feature>
<evidence type="ECO:0000313" key="12">
    <source>
        <dbReference type="Proteomes" id="UP000504637"/>
    </source>
</evidence>
<dbReference type="PANTHER" id="PTHR31983:SF0">
    <property type="entry name" value="GLUCAN ENDO-1,3-BETA-D-GLUCOSIDASE 2"/>
    <property type="match status" value="1"/>
</dbReference>
<feature type="domain" description="Glycosyl hydrolase family 81 C-terminal" evidence="11">
    <location>
        <begin position="507"/>
        <end position="856"/>
    </location>
</feature>